<dbReference type="EMBL" id="SZYD01000002">
    <property type="protein sequence ID" value="KAD7116610.1"/>
    <property type="molecule type" value="Genomic_DNA"/>
</dbReference>
<keyword evidence="3" id="KW-1185">Reference proteome</keyword>
<feature type="compositionally biased region" description="Basic and acidic residues" evidence="1">
    <location>
        <begin position="22"/>
        <end position="36"/>
    </location>
</feature>
<name>A0A5N6PVN0_9ASTR</name>
<protein>
    <submittedName>
        <fullName evidence="2">Uncharacterized protein</fullName>
    </submittedName>
</protein>
<dbReference type="Proteomes" id="UP000326396">
    <property type="component" value="Linkage Group LG10"/>
</dbReference>
<evidence type="ECO:0000256" key="1">
    <source>
        <dbReference type="SAM" id="MobiDB-lite"/>
    </source>
</evidence>
<comment type="caution">
    <text evidence="2">The sequence shown here is derived from an EMBL/GenBank/DDBJ whole genome shotgun (WGS) entry which is preliminary data.</text>
</comment>
<feature type="compositionally biased region" description="Basic and acidic residues" evidence="1">
    <location>
        <begin position="1"/>
        <end position="10"/>
    </location>
</feature>
<accession>A0A5N6PVN0</accession>
<sequence length="204" mass="23487">MRKSGADDSRPNQGLARPNEPQPKESGRMRVEPNRADRANGFSRLFQAIRPKMATHAPHGHSGLLWWCHSVVELLWCNTQISKPMTTTRLPQVPTLRYYLNGFQNPKPKLNLIFTSNRLDGSLDPLYFRDLRVASVVLTPKWLALVKKWKSSCREKMKKGSRERKLRFLERDWLLVVNEALNASLNEVKIPGFVRVHSVSRSFA</sequence>
<gene>
    <name evidence="2" type="ORF">E3N88_03878</name>
</gene>
<organism evidence="2 3">
    <name type="scientific">Mikania micrantha</name>
    <name type="common">bitter vine</name>
    <dbReference type="NCBI Taxonomy" id="192012"/>
    <lineage>
        <taxon>Eukaryota</taxon>
        <taxon>Viridiplantae</taxon>
        <taxon>Streptophyta</taxon>
        <taxon>Embryophyta</taxon>
        <taxon>Tracheophyta</taxon>
        <taxon>Spermatophyta</taxon>
        <taxon>Magnoliopsida</taxon>
        <taxon>eudicotyledons</taxon>
        <taxon>Gunneridae</taxon>
        <taxon>Pentapetalae</taxon>
        <taxon>asterids</taxon>
        <taxon>campanulids</taxon>
        <taxon>Asterales</taxon>
        <taxon>Asteraceae</taxon>
        <taxon>Asteroideae</taxon>
        <taxon>Heliantheae alliance</taxon>
        <taxon>Eupatorieae</taxon>
        <taxon>Mikania</taxon>
    </lineage>
</organism>
<dbReference type="AlphaFoldDB" id="A0A5N6PVN0"/>
<feature type="region of interest" description="Disordered" evidence="1">
    <location>
        <begin position="1"/>
        <end position="36"/>
    </location>
</feature>
<evidence type="ECO:0000313" key="3">
    <source>
        <dbReference type="Proteomes" id="UP000326396"/>
    </source>
</evidence>
<reference evidence="2 3" key="1">
    <citation type="submission" date="2019-05" db="EMBL/GenBank/DDBJ databases">
        <title>Mikania micrantha, genome provides insights into the molecular mechanism of rapid growth.</title>
        <authorList>
            <person name="Liu B."/>
        </authorList>
    </citation>
    <scope>NUCLEOTIDE SEQUENCE [LARGE SCALE GENOMIC DNA]</scope>
    <source>
        <strain evidence="2">NLD-2019</strain>
        <tissue evidence="2">Leaf</tissue>
    </source>
</reference>
<proteinExistence type="predicted"/>
<evidence type="ECO:0000313" key="2">
    <source>
        <dbReference type="EMBL" id="KAD7116610.1"/>
    </source>
</evidence>